<gene>
    <name evidence="6" type="primary">mor2</name>
    <name evidence="5" type="ORF">SJAG_03637</name>
</gene>
<dbReference type="HOGENOM" id="CLU_000325_1_0_1"/>
<dbReference type="GO" id="GO:1902716">
    <property type="term" value="C:cell cortex of growing cell tip"/>
    <property type="evidence" value="ECO:0007669"/>
    <property type="project" value="EnsemblFungi"/>
</dbReference>
<evidence type="ECO:0000313" key="6">
    <source>
        <dbReference type="JaponicusDB" id="SJAG_03637"/>
    </source>
</evidence>
<dbReference type="InterPro" id="IPR025614">
    <property type="entry name" value="Cell_morpho_N"/>
</dbReference>
<dbReference type="GO" id="GO:0005938">
    <property type="term" value="C:cell cortex"/>
    <property type="evidence" value="ECO:0000318"/>
    <property type="project" value="GO_Central"/>
</dbReference>
<dbReference type="GO" id="GO:0070507">
    <property type="term" value="P:regulation of microtubule cytoskeleton organization"/>
    <property type="evidence" value="ECO:0007669"/>
    <property type="project" value="EnsemblFungi"/>
</dbReference>
<evidence type="ECO:0000259" key="3">
    <source>
        <dbReference type="Pfam" id="PF14225"/>
    </source>
</evidence>
<dbReference type="Pfam" id="PF14228">
    <property type="entry name" value="MOR2-PAG1_mid"/>
    <property type="match status" value="2"/>
</dbReference>
<evidence type="ECO:0000259" key="2">
    <source>
        <dbReference type="Pfam" id="PF14222"/>
    </source>
</evidence>
<feature type="region of interest" description="Disordered" evidence="1">
    <location>
        <begin position="2052"/>
        <end position="2079"/>
    </location>
</feature>
<keyword evidence="7" id="KW-1185">Reference proteome</keyword>
<dbReference type="GeneID" id="7051345"/>
<feature type="domain" description="Cell morphogenesis central region" evidence="4">
    <location>
        <begin position="1540"/>
        <end position="1625"/>
    </location>
</feature>
<dbReference type="EMBL" id="KE651167">
    <property type="protein sequence ID" value="EEB08482.1"/>
    <property type="molecule type" value="Genomic_DNA"/>
</dbReference>
<feature type="domain" description="Cell morphogenesis protein C-terminal" evidence="3">
    <location>
        <begin position="1704"/>
        <end position="1868"/>
    </location>
</feature>
<dbReference type="InterPro" id="IPR016024">
    <property type="entry name" value="ARM-type_fold"/>
</dbReference>
<name>B6K4S5_SCHJY</name>
<dbReference type="Proteomes" id="UP000001744">
    <property type="component" value="Unassembled WGS sequence"/>
</dbReference>
<protein>
    <submittedName>
        <fullName evidence="5">Morphogenesis protein Mor2</fullName>
    </submittedName>
</protein>
<dbReference type="VEuPathDB" id="FungiDB:SJAG_03637"/>
<proteinExistence type="predicted"/>
<dbReference type="Pfam" id="PF14222">
    <property type="entry name" value="MOR2-PAG1_N"/>
    <property type="match status" value="1"/>
</dbReference>
<dbReference type="OrthoDB" id="6287725at2759"/>
<dbReference type="GO" id="GO:0000902">
    <property type="term" value="P:cell morphogenesis"/>
    <property type="evidence" value="ECO:0000318"/>
    <property type="project" value="GO_Central"/>
</dbReference>
<feature type="compositionally biased region" description="Low complexity" evidence="1">
    <location>
        <begin position="2052"/>
        <end position="2064"/>
    </location>
</feature>
<dbReference type="InterPro" id="IPR029473">
    <property type="entry name" value="MOR2-PAG1_mid"/>
</dbReference>
<dbReference type="GO" id="GO:2000100">
    <property type="term" value="P:regulation of establishment or maintenance of bipolar cell polarity regulating cell shape"/>
    <property type="evidence" value="ECO:0007669"/>
    <property type="project" value="EnsemblFungi"/>
</dbReference>
<dbReference type="OMA" id="MRADTMK"/>
<dbReference type="InterPro" id="IPR039867">
    <property type="entry name" value="Furry/Tao3/Mor2"/>
</dbReference>
<dbReference type="PANTHER" id="PTHR12295:SF30">
    <property type="entry name" value="PROTEIN FURRY"/>
    <property type="match status" value="1"/>
</dbReference>
<feature type="domain" description="Cell morphogenesis protein N-terminal" evidence="2">
    <location>
        <begin position="129"/>
        <end position="484"/>
    </location>
</feature>
<evidence type="ECO:0000256" key="1">
    <source>
        <dbReference type="SAM" id="MobiDB-lite"/>
    </source>
</evidence>
<dbReference type="eggNOG" id="KOG1825">
    <property type="taxonomic scope" value="Eukaryota"/>
</dbReference>
<dbReference type="PANTHER" id="PTHR12295">
    <property type="entry name" value="FURRY-RELATED"/>
    <property type="match status" value="1"/>
</dbReference>
<dbReference type="STRING" id="402676.B6K4S5"/>
<dbReference type="GO" id="GO:0031097">
    <property type="term" value="C:medial cortex"/>
    <property type="evidence" value="ECO:0007669"/>
    <property type="project" value="EnsemblFungi"/>
</dbReference>
<dbReference type="SUPFAM" id="SSF48371">
    <property type="entry name" value="ARM repeat"/>
    <property type="match status" value="2"/>
</dbReference>
<dbReference type="GO" id="GO:0062200">
    <property type="term" value="P:RAM/MOR signaling"/>
    <property type="evidence" value="ECO:0007669"/>
    <property type="project" value="EnsemblFungi"/>
</dbReference>
<accession>B6K4S5</accession>
<evidence type="ECO:0000259" key="4">
    <source>
        <dbReference type="Pfam" id="PF14228"/>
    </source>
</evidence>
<organism evidence="5 7">
    <name type="scientific">Schizosaccharomyces japonicus (strain yFS275 / FY16936)</name>
    <name type="common">Fission yeast</name>
    <dbReference type="NCBI Taxonomy" id="402676"/>
    <lineage>
        <taxon>Eukaryota</taxon>
        <taxon>Fungi</taxon>
        <taxon>Dikarya</taxon>
        <taxon>Ascomycota</taxon>
        <taxon>Taphrinomycotina</taxon>
        <taxon>Schizosaccharomycetes</taxon>
        <taxon>Schizosaccharomycetales</taxon>
        <taxon>Schizosaccharomycetaceae</taxon>
        <taxon>Schizosaccharomyces</taxon>
    </lineage>
</organism>
<reference evidence="5 7" key="1">
    <citation type="journal article" date="2011" name="Science">
        <title>Comparative functional genomics of the fission yeasts.</title>
        <authorList>
            <person name="Rhind N."/>
            <person name="Chen Z."/>
            <person name="Yassour M."/>
            <person name="Thompson D.A."/>
            <person name="Haas B.J."/>
            <person name="Habib N."/>
            <person name="Wapinski I."/>
            <person name="Roy S."/>
            <person name="Lin M.F."/>
            <person name="Heiman D.I."/>
            <person name="Young S.K."/>
            <person name="Furuya K."/>
            <person name="Guo Y."/>
            <person name="Pidoux A."/>
            <person name="Chen H.M."/>
            <person name="Robbertse B."/>
            <person name="Goldberg J.M."/>
            <person name="Aoki K."/>
            <person name="Bayne E.H."/>
            <person name="Berlin A.M."/>
            <person name="Desjardins C.A."/>
            <person name="Dobbs E."/>
            <person name="Dukaj L."/>
            <person name="Fan L."/>
            <person name="FitzGerald M.G."/>
            <person name="French C."/>
            <person name="Gujja S."/>
            <person name="Hansen K."/>
            <person name="Keifenheim D."/>
            <person name="Levin J.Z."/>
            <person name="Mosher R.A."/>
            <person name="Mueller C.A."/>
            <person name="Pfiffner J."/>
            <person name="Priest M."/>
            <person name="Russ C."/>
            <person name="Smialowska A."/>
            <person name="Swoboda P."/>
            <person name="Sykes S.M."/>
            <person name="Vaughn M."/>
            <person name="Vengrova S."/>
            <person name="Yoder R."/>
            <person name="Zeng Q."/>
            <person name="Allshire R."/>
            <person name="Baulcombe D."/>
            <person name="Birren B.W."/>
            <person name="Brown W."/>
            <person name="Ekwall K."/>
            <person name="Kellis M."/>
            <person name="Leatherwood J."/>
            <person name="Levin H."/>
            <person name="Margalit H."/>
            <person name="Martienssen R."/>
            <person name="Nieduszynski C.A."/>
            <person name="Spatafora J.W."/>
            <person name="Friedman N."/>
            <person name="Dalgaard J.Z."/>
            <person name="Baumann P."/>
            <person name="Niki H."/>
            <person name="Regev A."/>
            <person name="Nusbaum C."/>
        </authorList>
    </citation>
    <scope>NUCLEOTIDE SEQUENCE [LARGE SCALE GENOMIC DNA]</scope>
    <source>
        <strain evidence="7">yFS275 / FY16936</strain>
    </source>
</reference>
<dbReference type="Pfam" id="PF14225">
    <property type="entry name" value="MOR2-PAG1_C"/>
    <property type="match status" value="1"/>
</dbReference>
<dbReference type="InterPro" id="IPR025481">
    <property type="entry name" value="Cell_Morphogen_C"/>
</dbReference>
<evidence type="ECO:0000313" key="7">
    <source>
        <dbReference type="Proteomes" id="UP000001744"/>
    </source>
</evidence>
<sequence length="2187" mass="248713">MSELLESSKGAPEVGAPSLVLEGKEKTAADYALHVLFTQFVRVSEQKIQWLSRYSRSQSGGQAIVFAYSDETVIRLLQPDADTEFDKSIHDLVVLASTKAVPVIESLLYWRKIRCEMDVNNNETPFVLERKNAVSVFILCRTLSAIIESIPLTALDEDTITGLIENIFHQLITSSEQFSGTSVFYNTNWSQFTLLVGSISRFNFAAVSDRFIMEIESLGKSDMTRAQQESHMISVLRAMHHLRLQLYPMPLLEECAAFISSMASFFSKESSMAVKLEYIIFFESILQPIVTKATVEVNLPTWSKTMESLYHIAASYVGKAKLLNITLPFLTVVLCLSPRQFFLDHWFRCVEIALARLKDKDVRSISFLCMARLFWVYFNRHPESNSVMSERVDSIFKRISVYGKRAGTILFPNVEECDTVVQFYRVFAPKFLDTLVRDALSPMLQTISSRYSLERLLVVIRTTYFILCDQKSHSDEPQYPGITRTGIKLLELWDAVDSDVWNFYVAELSQKLLNTVSQLALDANAASAILTSKLSLVLHISIMRLLACMLSRLDSKIVDLYARCLFSTYKPIQNTASDVLRYFSESLKVAKTVISILSRKLTHDSEYVLRFYHDIIRIWIAQQNDTIEHRKSLISVRTSVGCSLAKSASIKKSELEDVHAWTVIEEIQSVGVLHLSSPFVSIRRLAVALLQDVKELSTEYFTLSDLSGNSKIHQDVTVIDILQNWDSSLISVESSLPTAAERSRLRKFINDGTKDVLFRLTTSTSGVDISIWYNLFPKFIKLCYDTVPMTMALLRDTVCEKLPALTSNMISRLESSKVFNRFDTSKSDSRNTAFPESLLVQWKLYLMVACCTVTYTETQRSSCAPKRGLAGMQTSLYFRKTFDGGKIYSVEAIFDLALPLITSEFTPIREAVVSAMGCINVNAFPHLVYSLKPYIDILHNQKIGNHGLPLGGMVNKKKTKTDELLRNEVAHILSLTAYHLLDESLKDDRMTFDIIVGFVKDLKNVLSSAEVQSDWKYIKLRCYFARLLEKVILAQRDRLSFELVPLSGRVSCWRLLDEWTGFGMSAKLLQTREEHMRMNIQENFKDIRERGILLANLEVGKQSLELSTVETMMTLTAYPLDQVSDVSVLAFDINVILNWFDSVSNSPSRKIRALVKNGLSDLLYCNKEFPELYRKFIRRCFEDNRNQTTRNYYFAALMKSLMESGVSQISRHEVLPYALVNMSNTDSEIRITSLDYIETIVDESSLIHFKSLKVFLKSTDPALYLKPQYLLSVKLAHELAPESFRFASECFRYFQLGVHFQREIITVLLPWLQNLELAYDDENDVFDEKTEVILLDLLEVTIKFTVKLPNEVEALWTSIIVSPFENNWSIALKFVLRQCYICKSSTFVSHARQVFVYLAKPELAEATFKTLYNLIGSETISTHNQMVFGQSHYTYEGYYVADIGALLPNRAAQVLYSPGQLALILIMDLLPTTSFVLTTLELATLLHASITQLDHYSKEMKVYGKQLVMYMVKRLENLDTSLETAECFVGLSEQLEKITTRKKNPEELLPAVIVSTLSTFNESYPDLRQIWGKVALVWATTCPFKHIACNSVKILRAICPSYDDDMLLAVIARLHSTISDPSSEVRDYAMEILHTISDYLNKLDEQQILLYPRLFWVAIACLTTIHEEEFMAAINMVYIFLTKVDLNDPVTLSIFTSTFPPVWNNNTIVGEGFPRILACFLVLLPAMGYKFEKASKVPFNLIENCQGLKLLAQSHEDEALIKILDAFMDCKYRSVKDFMKESCSYLYNYYFESFDGDLLITLLSFLSNPTRWIRKYTLELLKELFPLIDFQKPVFDALGLDRISPLLRLLRTEFANDALALLTDSVTHAASNEDLKILRMVMSDRNSKRNINQYISIFGIPTDSGWSVSNSTFEASITKENVGAVYNSYETSEAANRATDVQFHTEDVMYQPMESGHRQRNSLETLGQDSLGEMVTTLHSLDIFFADDNCPQSAVELPTPPLEEINGGKLAEIDDGADMYDSRVAAILARSLHKNDEVSSSAGLSVFSRSSSIKSSSNTSVPSSPQHRQRKFSFMSRIKSPPPNDSYAYTDLFDSFSEDQEASSYPSSFPSSPKNANDWYRPIQENETRHSPDVNEDAACRENAYHLKTMFQEADGDGMMYIGTKHDLWPRFPHARLGTGHSARRKS</sequence>
<evidence type="ECO:0000313" key="5">
    <source>
        <dbReference type="EMBL" id="EEB08482.1"/>
    </source>
</evidence>
<dbReference type="GO" id="GO:0030427">
    <property type="term" value="C:site of polarized growth"/>
    <property type="evidence" value="ECO:0000318"/>
    <property type="project" value="GO_Central"/>
</dbReference>
<feature type="domain" description="Cell morphogenesis central region" evidence="4">
    <location>
        <begin position="1153"/>
        <end position="1378"/>
    </location>
</feature>
<dbReference type="JaponicusDB" id="SJAG_03637">
    <property type="gene designation" value="mor2"/>
</dbReference>
<dbReference type="RefSeq" id="XP_002174775.1">
    <property type="nucleotide sequence ID" value="XM_002174739.1"/>
</dbReference>